<evidence type="ECO:0000313" key="3">
    <source>
        <dbReference type="EnsemblPlants" id="PAC:32943541.CDS.1"/>
    </source>
</evidence>
<dbReference type="Proteomes" id="UP000006727">
    <property type="component" value="Chromosome 3"/>
</dbReference>
<dbReference type="EnsemblPlants" id="Pp3c3_27730V3.2">
    <property type="protein sequence ID" value="PAC:32943542.CDS.1"/>
    <property type="gene ID" value="Pp3c3_27730"/>
</dbReference>
<sequence length="131" mass="14217">MRARLPRSHSPTLTTQLTAQVLLLSSAAACVVNCNATTQIESTVKPHPGCSTNSLTRTQAGTQASRRCPEGLNLCSSVILVIAPTRICLGKWYLQQNSVEITVSQPMLLYSSCVQQVAPPAIDRYRDGKYL</sequence>
<keyword evidence="1" id="KW-0732">Signal</keyword>
<reference evidence="2 4" key="1">
    <citation type="journal article" date="2008" name="Science">
        <title>The Physcomitrella genome reveals evolutionary insights into the conquest of land by plants.</title>
        <authorList>
            <person name="Rensing S."/>
            <person name="Lang D."/>
            <person name="Zimmer A."/>
            <person name="Terry A."/>
            <person name="Salamov A."/>
            <person name="Shapiro H."/>
            <person name="Nishiyama T."/>
            <person name="Perroud P.-F."/>
            <person name="Lindquist E."/>
            <person name="Kamisugi Y."/>
            <person name="Tanahashi T."/>
            <person name="Sakakibara K."/>
            <person name="Fujita T."/>
            <person name="Oishi K."/>
            <person name="Shin-I T."/>
            <person name="Kuroki Y."/>
            <person name="Toyoda A."/>
            <person name="Suzuki Y."/>
            <person name="Hashimoto A."/>
            <person name="Yamaguchi K."/>
            <person name="Sugano A."/>
            <person name="Kohara Y."/>
            <person name="Fujiyama A."/>
            <person name="Anterola A."/>
            <person name="Aoki S."/>
            <person name="Ashton N."/>
            <person name="Barbazuk W.B."/>
            <person name="Barker E."/>
            <person name="Bennetzen J."/>
            <person name="Bezanilla M."/>
            <person name="Blankenship R."/>
            <person name="Cho S.H."/>
            <person name="Dutcher S."/>
            <person name="Estelle M."/>
            <person name="Fawcett J.A."/>
            <person name="Gundlach H."/>
            <person name="Hanada K."/>
            <person name="Heyl A."/>
            <person name="Hicks K.A."/>
            <person name="Hugh J."/>
            <person name="Lohr M."/>
            <person name="Mayer K."/>
            <person name="Melkozernov A."/>
            <person name="Murata T."/>
            <person name="Nelson D."/>
            <person name="Pils B."/>
            <person name="Prigge M."/>
            <person name="Reiss B."/>
            <person name="Renner T."/>
            <person name="Rombauts S."/>
            <person name="Rushton P."/>
            <person name="Sanderfoot A."/>
            <person name="Schween G."/>
            <person name="Shiu S.-H."/>
            <person name="Stueber K."/>
            <person name="Theodoulou F.L."/>
            <person name="Tu H."/>
            <person name="Van de Peer Y."/>
            <person name="Verrier P.J."/>
            <person name="Waters E."/>
            <person name="Wood A."/>
            <person name="Yang L."/>
            <person name="Cove D."/>
            <person name="Cuming A."/>
            <person name="Hasebe M."/>
            <person name="Lucas S."/>
            <person name="Mishler D.B."/>
            <person name="Reski R."/>
            <person name="Grigoriev I."/>
            <person name="Quatrano R.S."/>
            <person name="Boore J.L."/>
        </authorList>
    </citation>
    <scope>NUCLEOTIDE SEQUENCE [LARGE SCALE GENOMIC DNA]</scope>
    <source>
        <strain evidence="3 4">cv. Gransden 2004</strain>
    </source>
</reference>
<gene>
    <name evidence="2" type="ORF">PHYPA_005057</name>
</gene>
<evidence type="ECO:0000313" key="2">
    <source>
        <dbReference type="EMBL" id="PNR58062.1"/>
    </source>
</evidence>
<dbReference type="Gramene" id="Pp3c3_27730V3.1">
    <property type="protein sequence ID" value="PAC:32943541.CDS.1"/>
    <property type="gene ID" value="Pp3c3_27730"/>
</dbReference>
<dbReference type="EnsemblPlants" id="Pp3c3_27730V3.1">
    <property type="protein sequence ID" value="PAC:32943541.CDS.1"/>
    <property type="gene ID" value="Pp3c3_27730"/>
</dbReference>
<dbReference type="PROSITE" id="PS51257">
    <property type="entry name" value="PROKAR_LIPOPROTEIN"/>
    <property type="match status" value="1"/>
</dbReference>
<dbReference type="Gramene" id="Pp3c3_27730V3.2">
    <property type="protein sequence ID" value="PAC:32943542.CDS.1"/>
    <property type="gene ID" value="Pp3c3_27730"/>
</dbReference>
<evidence type="ECO:0008006" key="5">
    <source>
        <dbReference type="Google" id="ProtNLM"/>
    </source>
</evidence>
<accession>A0A2K1KWA0</accession>
<feature type="signal peptide" evidence="1">
    <location>
        <begin position="1"/>
        <end position="29"/>
    </location>
</feature>
<name>A0A2K1KWA0_PHYPA</name>
<reference evidence="2 4" key="2">
    <citation type="journal article" date="2018" name="Plant J.">
        <title>The Physcomitrella patens chromosome-scale assembly reveals moss genome structure and evolution.</title>
        <authorList>
            <person name="Lang D."/>
            <person name="Ullrich K.K."/>
            <person name="Murat F."/>
            <person name="Fuchs J."/>
            <person name="Jenkins J."/>
            <person name="Haas F.B."/>
            <person name="Piednoel M."/>
            <person name="Gundlach H."/>
            <person name="Van Bel M."/>
            <person name="Meyberg R."/>
            <person name="Vives C."/>
            <person name="Morata J."/>
            <person name="Symeonidi A."/>
            <person name="Hiss M."/>
            <person name="Muchero W."/>
            <person name="Kamisugi Y."/>
            <person name="Saleh O."/>
            <person name="Blanc G."/>
            <person name="Decker E.L."/>
            <person name="van Gessel N."/>
            <person name="Grimwood J."/>
            <person name="Hayes R.D."/>
            <person name="Graham S.W."/>
            <person name="Gunter L.E."/>
            <person name="McDaniel S.F."/>
            <person name="Hoernstein S.N.W."/>
            <person name="Larsson A."/>
            <person name="Li F.W."/>
            <person name="Perroud P.F."/>
            <person name="Phillips J."/>
            <person name="Ranjan P."/>
            <person name="Rokshar D.S."/>
            <person name="Rothfels C.J."/>
            <person name="Schneider L."/>
            <person name="Shu S."/>
            <person name="Stevenson D.W."/>
            <person name="Thummler F."/>
            <person name="Tillich M."/>
            <person name="Villarreal Aguilar J.C."/>
            <person name="Widiez T."/>
            <person name="Wong G.K."/>
            <person name="Wymore A."/>
            <person name="Zhang Y."/>
            <person name="Zimmer A.D."/>
            <person name="Quatrano R.S."/>
            <person name="Mayer K.F.X."/>
            <person name="Goodstein D."/>
            <person name="Casacuberta J.M."/>
            <person name="Vandepoele K."/>
            <person name="Reski R."/>
            <person name="Cuming A.C."/>
            <person name="Tuskan G.A."/>
            <person name="Maumus F."/>
            <person name="Salse J."/>
            <person name="Schmutz J."/>
            <person name="Rensing S.A."/>
        </authorList>
    </citation>
    <scope>NUCLEOTIDE SEQUENCE [LARGE SCALE GENOMIC DNA]</scope>
    <source>
        <strain evidence="3 4">cv. Gransden 2004</strain>
    </source>
</reference>
<dbReference type="EMBL" id="ABEU02000003">
    <property type="protein sequence ID" value="PNR58062.1"/>
    <property type="molecule type" value="Genomic_DNA"/>
</dbReference>
<proteinExistence type="predicted"/>
<keyword evidence="4" id="KW-1185">Reference proteome</keyword>
<evidence type="ECO:0000313" key="4">
    <source>
        <dbReference type="Proteomes" id="UP000006727"/>
    </source>
</evidence>
<feature type="chain" id="PRO_5036043095" description="Secreted protein" evidence="1">
    <location>
        <begin position="30"/>
        <end position="131"/>
    </location>
</feature>
<organism evidence="2">
    <name type="scientific">Physcomitrium patens</name>
    <name type="common">Spreading-leaved earth moss</name>
    <name type="synonym">Physcomitrella patens</name>
    <dbReference type="NCBI Taxonomy" id="3218"/>
    <lineage>
        <taxon>Eukaryota</taxon>
        <taxon>Viridiplantae</taxon>
        <taxon>Streptophyta</taxon>
        <taxon>Embryophyta</taxon>
        <taxon>Bryophyta</taxon>
        <taxon>Bryophytina</taxon>
        <taxon>Bryopsida</taxon>
        <taxon>Funariidae</taxon>
        <taxon>Funariales</taxon>
        <taxon>Funariaceae</taxon>
        <taxon>Physcomitrium</taxon>
    </lineage>
</organism>
<reference evidence="3" key="3">
    <citation type="submission" date="2020-12" db="UniProtKB">
        <authorList>
            <consortium name="EnsemblPlants"/>
        </authorList>
    </citation>
    <scope>IDENTIFICATION</scope>
</reference>
<evidence type="ECO:0000256" key="1">
    <source>
        <dbReference type="SAM" id="SignalP"/>
    </source>
</evidence>
<dbReference type="PaxDb" id="3218-PP1S157_12V6.1"/>
<dbReference type="AlphaFoldDB" id="A0A2K1KWA0"/>
<dbReference type="InParanoid" id="A0A2K1KWA0"/>
<protein>
    <recommendedName>
        <fullName evidence="5">Secreted protein</fullName>
    </recommendedName>
</protein>